<comment type="caution">
    <text evidence="1">The sequence shown here is derived from an EMBL/GenBank/DDBJ whole genome shotgun (WGS) entry which is preliminary data.</text>
</comment>
<dbReference type="AlphaFoldDB" id="V8NYG9"/>
<organism evidence="1 2">
    <name type="scientific">Ophiophagus hannah</name>
    <name type="common">King cobra</name>
    <name type="synonym">Naja hannah</name>
    <dbReference type="NCBI Taxonomy" id="8665"/>
    <lineage>
        <taxon>Eukaryota</taxon>
        <taxon>Metazoa</taxon>
        <taxon>Chordata</taxon>
        <taxon>Craniata</taxon>
        <taxon>Vertebrata</taxon>
        <taxon>Euteleostomi</taxon>
        <taxon>Lepidosauria</taxon>
        <taxon>Squamata</taxon>
        <taxon>Bifurcata</taxon>
        <taxon>Unidentata</taxon>
        <taxon>Episquamata</taxon>
        <taxon>Toxicofera</taxon>
        <taxon>Serpentes</taxon>
        <taxon>Colubroidea</taxon>
        <taxon>Elapidae</taxon>
        <taxon>Elapinae</taxon>
        <taxon>Ophiophagus</taxon>
    </lineage>
</organism>
<keyword evidence="2" id="KW-1185">Reference proteome</keyword>
<sequence length="78" mass="9395">MKPRMRLSNWFTNGRHGSMNLDFNLIWQKCNTWNAASKQMVQWCQVTNVLYIWKILLFLKLKIYHIVVHPVALYGAEW</sequence>
<dbReference type="Proteomes" id="UP000018936">
    <property type="component" value="Unassembled WGS sequence"/>
</dbReference>
<feature type="non-terminal residue" evidence="1">
    <location>
        <position position="1"/>
    </location>
</feature>
<accession>V8NYG9</accession>
<evidence type="ECO:0000313" key="2">
    <source>
        <dbReference type="Proteomes" id="UP000018936"/>
    </source>
</evidence>
<dbReference type="EMBL" id="AZIM01001329">
    <property type="protein sequence ID" value="ETE67309.1"/>
    <property type="molecule type" value="Genomic_DNA"/>
</dbReference>
<gene>
    <name evidence="1" type="ORF">L345_06908</name>
</gene>
<reference evidence="1 2" key="1">
    <citation type="journal article" date="2013" name="Proc. Natl. Acad. Sci. U.S.A.">
        <title>The king cobra genome reveals dynamic gene evolution and adaptation in the snake venom system.</title>
        <authorList>
            <person name="Vonk F.J."/>
            <person name="Casewell N.R."/>
            <person name="Henkel C.V."/>
            <person name="Heimberg A.M."/>
            <person name="Jansen H.J."/>
            <person name="McCleary R.J."/>
            <person name="Kerkkamp H.M."/>
            <person name="Vos R.A."/>
            <person name="Guerreiro I."/>
            <person name="Calvete J.J."/>
            <person name="Wuster W."/>
            <person name="Woods A.E."/>
            <person name="Logan J.M."/>
            <person name="Harrison R.A."/>
            <person name="Castoe T.A."/>
            <person name="de Koning A.P."/>
            <person name="Pollock D.D."/>
            <person name="Yandell M."/>
            <person name="Calderon D."/>
            <person name="Renjifo C."/>
            <person name="Currier R.B."/>
            <person name="Salgado D."/>
            <person name="Pla D."/>
            <person name="Sanz L."/>
            <person name="Hyder A.S."/>
            <person name="Ribeiro J.M."/>
            <person name="Arntzen J.W."/>
            <person name="van den Thillart G.E."/>
            <person name="Boetzer M."/>
            <person name="Pirovano W."/>
            <person name="Dirks R.P."/>
            <person name="Spaink H.P."/>
            <person name="Duboule D."/>
            <person name="McGlinn E."/>
            <person name="Kini R.M."/>
            <person name="Richardson M.K."/>
        </authorList>
    </citation>
    <scope>NUCLEOTIDE SEQUENCE</scope>
    <source>
        <tissue evidence="1">Blood</tissue>
    </source>
</reference>
<evidence type="ECO:0000313" key="1">
    <source>
        <dbReference type="EMBL" id="ETE67309.1"/>
    </source>
</evidence>
<proteinExistence type="predicted"/>
<protein>
    <submittedName>
        <fullName evidence="1">Uncharacterized protein</fullName>
    </submittedName>
</protein>
<name>V8NYG9_OPHHA</name>